<dbReference type="InterPro" id="IPR004658">
    <property type="entry name" value="OMP_Slp"/>
</dbReference>
<comment type="caution">
    <text evidence="1">The sequence shown here is derived from an EMBL/GenBank/DDBJ whole genome shotgun (WGS) entry which is preliminary data.</text>
</comment>
<dbReference type="PANTHER" id="PTHR37530">
    <property type="entry name" value="OUTER MEMBRANE PROTEIN SLP"/>
    <property type="match status" value="1"/>
</dbReference>
<dbReference type="Proteomes" id="UP001139488">
    <property type="component" value="Unassembled WGS sequence"/>
</dbReference>
<dbReference type="PIRSF" id="PIRSF004982">
    <property type="entry name" value="SlP"/>
    <property type="match status" value="1"/>
</dbReference>
<evidence type="ECO:0000313" key="2">
    <source>
        <dbReference type="Proteomes" id="UP001139488"/>
    </source>
</evidence>
<name>A0A9X2AV73_9VIBR</name>
<gene>
    <name evidence="1" type="ORF">LNL84_03295</name>
</gene>
<dbReference type="Pfam" id="PF03843">
    <property type="entry name" value="Slp"/>
    <property type="match status" value="1"/>
</dbReference>
<dbReference type="EMBL" id="JAJNNZ010000002">
    <property type="protein sequence ID" value="MCJ2375851.1"/>
    <property type="molecule type" value="Genomic_DNA"/>
</dbReference>
<keyword evidence="2" id="KW-1185">Reference proteome</keyword>
<evidence type="ECO:0000313" key="1">
    <source>
        <dbReference type="EMBL" id="MCJ2375851.1"/>
    </source>
</evidence>
<dbReference type="PROSITE" id="PS51257">
    <property type="entry name" value="PROKAR_LIPOPROTEIN"/>
    <property type="match status" value="1"/>
</dbReference>
<accession>A0A9X2AV73</accession>
<dbReference type="AlphaFoldDB" id="A0A9X2AV73"/>
<dbReference type="GO" id="GO:0019867">
    <property type="term" value="C:outer membrane"/>
    <property type="evidence" value="ECO:0007669"/>
    <property type="project" value="InterPro"/>
</dbReference>
<dbReference type="RefSeq" id="WP_244355239.1">
    <property type="nucleotide sequence ID" value="NZ_JAJNNZ010000002.1"/>
</dbReference>
<keyword evidence="1" id="KW-0449">Lipoprotein</keyword>
<organism evidence="1 2">
    <name type="scientific">Vibrio gelatinilyticus</name>
    <dbReference type="NCBI Taxonomy" id="2893468"/>
    <lineage>
        <taxon>Bacteria</taxon>
        <taxon>Pseudomonadati</taxon>
        <taxon>Pseudomonadota</taxon>
        <taxon>Gammaproteobacteria</taxon>
        <taxon>Vibrionales</taxon>
        <taxon>Vibrionaceae</taxon>
        <taxon>Vibrio</taxon>
    </lineage>
</organism>
<sequence>MRALVFCLTTFLVGCSNSPDEVKVADENLLVDYQQTLQSPDQAVGKPARWGGVIATIENPTSQSTVLEVSHFELDSKKRPDNTLQGSGRFVVKVARYLDPAVFKPEKLLTVVGLIVGEGEITVGEQSMMVPIIDASNYYLWTDDKRIKTYYVGDPYYDYYPDRYYYWDDVDIIDHYDAYDYDYGGDYY</sequence>
<proteinExistence type="predicted"/>
<reference evidence="1" key="1">
    <citation type="submission" date="2021-11" db="EMBL/GenBank/DDBJ databases">
        <title>Vibrio ZSDE26 sp. nov. and Vibrio ZSDZ34 sp. nov., isolated from coastal seawater in Qingdao.</title>
        <authorList>
            <person name="Zhang P."/>
        </authorList>
    </citation>
    <scope>NUCLEOTIDE SEQUENCE</scope>
    <source>
        <strain evidence="1">ZSDZ34</strain>
    </source>
</reference>
<protein>
    <submittedName>
        <fullName evidence="1">Slp family lipoprotein</fullName>
    </submittedName>
</protein>
<dbReference type="PANTHER" id="PTHR37530:SF1">
    <property type="entry name" value="OUTER MEMBRANE PROTEIN SLP"/>
    <property type="match status" value="1"/>
</dbReference>